<proteinExistence type="inferred from homology"/>
<dbReference type="Proteomes" id="UP000824125">
    <property type="component" value="Unassembled WGS sequence"/>
</dbReference>
<feature type="compositionally biased region" description="Acidic residues" evidence="8">
    <location>
        <begin position="441"/>
        <end position="450"/>
    </location>
</feature>
<comment type="similarity">
    <text evidence="2">Belongs to the DivIVA family.</text>
</comment>
<accession>A0A9D1MU90</accession>
<keyword evidence="5 7" id="KW-0175">Coiled coil</keyword>
<evidence type="ECO:0000256" key="7">
    <source>
        <dbReference type="SAM" id="Coils"/>
    </source>
</evidence>
<evidence type="ECO:0000256" key="3">
    <source>
        <dbReference type="ARBA" id="ARBA00022490"/>
    </source>
</evidence>
<dbReference type="InterPro" id="IPR019933">
    <property type="entry name" value="DivIVA_domain"/>
</dbReference>
<evidence type="ECO:0000256" key="6">
    <source>
        <dbReference type="ARBA" id="ARBA00023306"/>
    </source>
</evidence>
<reference evidence="9" key="2">
    <citation type="journal article" date="2021" name="PeerJ">
        <title>Extensive microbial diversity within the chicken gut microbiome revealed by metagenomics and culture.</title>
        <authorList>
            <person name="Gilroy R."/>
            <person name="Ravi A."/>
            <person name="Getino M."/>
            <person name="Pursley I."/>
            <person name="Horton D.L."/>
            <person name="Alikhan N.F."/>
            <person name="Baker D."/>
            <person name="Gharbi K."/>
            <person name="Hall N."/>
            <person name="Watson M."/>
            <person name="Adriaenssens E.M."/>
            <person name="Foster-Nyarko E."/>
            <person name="Jarju S."/>
            <person name="Secka A."/>
            <person name="Antonio M."/>
            <person name="Oren A."/>
            <person name="Chaudhuri R.R."/>
            <person name="La Ragione R."/>
            <person name="Hildebrand F."/>
            <person name="Pallen M.J."/>
        </authorList>
    </citation>
    <scope>NUCLEOTIDE SEQUENCE</scope>
    <source>
        <strain evidence="9">CHK176-6737</strain>
    </source>
</reference>
<feature type="region of interest" description="Disordered" evidence="8">
    <location>
        <begin position="243"/>
        <end position="379"/>
    </location>
</feature>
<dbReference type="PANTHER" id="PTHR35794">
    <property type="entry name" value="CELL DIVISION PROTEIN DIVIVA"/>
    <property type="match status" value="1"/>
</dbReference>
<feature type="compositionally biased region" description="Acidic residues" evidence="8">
    <location>
        <begin position="245"/>
        <end position="270"/>
    </location>
</feature>
<dbReference type="Gene3D" id="6.10.250.660">
    <property type="match status" value="1"/>
</dbReference>
<evidence type="ECO:0000313" key="10">
    <source>
        <dbReference type="Proteomes" id="UP000824125"/>
    </source>
</evidence>
<keyword evidence="4" id="KW-0132">Cell division</keyword>
<sequence>MITPSDIRDKSFSTTRDGGYDVKEVNAFLDSVTDSYSAVIGENKELFRKMEILANKIEEYREEEDSIKSALITAQKAADSISKQAKDGAESLIAEATQKAQQIVTDANEKAHQVTSEADQYAHGVRDENFHEAQKLIDEAEAKANEAISAAKIVAQSIVQEAKTLASELLAQAKARKDEYEKLLAGVQSETLTLKADLLALYQNQIDSLNKSVDFDVHQVADEADKAYDDVLAKVSAFEQKELDAQAEDAAEAAEPEELADTAEPAEEETAQQLLEPAQDAPEAAQAPDAPEAESTAPAADTAEPEEEVQPAPKAQAQPQAEETAAETPVEDAAPKHVGKHGSDADLFTFSMPDSAEQEQTVLSDMPQETPAPKVSPDVKSAIDAFSGSDLTPIENQKTAIGILDDEDDDDMLDTGDFTSLFASDNDIPARPTEKLSLIPPDDDDDEEDEPKFKGFFKKKR</sequence>
<dbReference type="GO" id="GO:0051301">
    <property type="term" value="P:cell division"/>
    <property type="evidence" value="ECO:0007669"/>
    <property type="project" value="UniProtKB-KW"/>
</dbReference>
<dbReference type="PANTHER" id="PTHR35794:SF2">
    <property type="entry name" value="CELL DIVISION PROTEIN DIVIVA"/>
    <property type="match status" value="1"/>
</dbReference>
<evidence type="ECO:0000313" key="9">
    <source>
        <dbReference type="EMBL" id="HIU68911.1"/>
    </source>
</evidence>
<evidence type="ECO:0000256" key="2">
    <source>
        <dbReference type="ARBA" id="ARBA00009008"/>
    </source>
</evidence>
<dbReference type="EMBL" id="DVNM01000015">
    <property type="protein sequence ID" value="HIU68911.1"/>
    <property type="molecule type" value="Genomic_DNA"/>
</dbReference>
<reference evidence="9" key="1">
    <citation type="submission" date="2020-10" db="EMBL/GenBank/DDBJ databases">
        <authorList>
            <person name="Gilroy R."/>
        </authorList>
    </citation>
    <scope>NUCLEOTIDE SEQUENCE</scope>
    <source>
        <strain evidence="9">CHK176-6737</strain>
    </source>
</reference>
<evidence type="ECO:0000256" key="5">
    <source>
        <dbReference type="ARBA" id="ARBA00023054"/>
    </source>
</evidence>
<keyword evidence="6" id="KW-0131">Cell cycle</keyword>
<evidence type="ECO:0000256" key="1">
    <source>
        <dbReference type="ARBA" id="ARBA00004496"/>
    </source>
</evidence>
<feature type="region of interest" description="Disordered" evidence="8">
    <location>
        <begin position="400"/>
        <end position="461"/>
    </location>
</feature>
<feature type="compositionally biased region" description="Low complexity" evidence="8">
    <location>
        <begin position="271"/>
        <end position="302"/>
    </location>
</feature>
<name>A0A9D1MU90_9FIRM</name>
<feature type="compositionally biased region" description="Acidic residues" evidence="8">
    <location>
        <begin position="404"/>
        <end position="414"/>
    </location>
</feature>
<feature type="compositionally biased region" description="Low complexity" evidence="8">
    <location>
        <begin position="310"/>
        <end position="332"/>
    </location>
</feature>
<evidence type="ECO:0000256" key="8">
    <source>
        <dbReference type="SAM" id="MobiDB-lite"/>
    </source>
</evidence>
<gene>
    <name evidence="9" type="ORF">IAD23_03000</name>
</gene>
<feature type="coiled-coil region" evidence="7">
    <location>
        <begin position="43"/>
        <end position="70"/>
    </location>
</feature>
<keyword evidence="3" id="KW-0963">Cytoplasm</keyword>
<dbReference type="InterPro" id="IPR007793">
    <property type="entry name" value="DivIVA_fam"/>
</dbReference>
<protein>
    <submittedName>
        <fullName evidence="9">DivIVA domain-containing protein</fullName>
    </submittedName>
</protein>
<organism evidence="9 10">
    <name type="scientific">Candidatus Scybalenecus merdavium</name>
    <dbReference type="NCBI Taxonomy" id="2840939"/>
    <lineage>
        <taxon>Bacteria</taxon>
        <taxon>Bacillati</taxon>
        <taxon>Bacillota</taxon>
        <taxon>Clostridia</taxon>
        <taxon>Eubacteriales</taxon>
        <taxon>Oscillospiraceae</taxon>
        <taxon>Oscillospiraceae incertae sedis</taxon>
        <taxon>Candidatus Scybalenecus</taxon>
    </lineage>
</organism>
<evidence type="ECO:0000256" key="4">
    <source>
        <dbReference type="ARBA" id="ARBA00022618"/>
    </source>
</evidence>
<dbReference type="NCBIfam" id="TIGR03544">
    <property type="entry name" value="DivI1A_domain"/>
    <property type="match status" value="1"/>
</dbReference>
<comment type="caution">
    <text evidence="9">The sequence shown here is derived from an EMBL/GenBank/DDBJ whole genome shotgun (WGS) entry which is preliminary data.</text>
</comment>
<feature type="coiled-coil region" evidence="7">
    <location>
        <begin position="130"/>
        <end position="190"/>
    </location>
</feature>
<dbReference type="Pfam" id="PF05103">
    <property type="entry name" value="DivIVA"/>
    <property type="match status" value="1"/>
</dbReference>
<comment type="subcellular location">
    <subcellularLocation>
        <location evidence="1">Cytoplasm</location>
    </subcellularLocation>
</comment>
<dbReference type="AlphaFoldDB" id="A0A9D1MU90"/>
<dbReference type="GO" id="GO:0005737">
    <property type="term" value="C:cytoplasm"/>
    <property type="evidence" value="ECO:0007669"/>
    <property type="project" value="UniProtKB-SubCell"/>
</dbReference>